<proteinExistence type="predicted"/>
<feature type="compositionally biased region" description="Pro residues" evidence="1">
    <location>
        <begin position="127"/>
        <end position="137"/>
    </location>
</feature>
<organism evidence="2 3">
    <name type="scientific">Oryza sativa subsp. japonica</name>
    <name type="common">Rice</name>
    <dbReference type="NCBI Taxonomy" id="39947"/>
    <lineage>
        <taxon>Eukaryota</taxon>
        <taxon>Viridiplantae</taxon>
        <taxon>Streptophyta</taxon>
        <taxon>Embryophyta</taxon>
        <taxon>Tracheophyta</taxon>
        <taxon>Spermatophyta</taxon>
        <taxon>Magnoliopsida</taxon>
        <taxon>Liliopsida</taxon>
        <taxon>Poales</taxon>
        <taxon>Poaceae</taxon>
        <taxon>BOP clade</taxon>
        <taxon>Oryzoideae</taxon>
        <taxon>Oryzeae</taxon>
        <taxon>Oryzinae</taxon>
        <taxon>Oryza</taxon>
        <taxon>Oryza sativa</taxon>
    </lineage>
</organism>
<evidence type="ECO:0000313" key="2">
    <source>
        <dbReference type="EMBL" id="BAD23432.1"/>
    </source>
</evidence>
<protein>
    <submittedName>
        <fullName evidence="2">Uncharacterized protein</fullName>
    </submittedName>
</protein>
<dbReference type="AlphaFoldDB" id="Q6K409"/>
<dbReference type="EMBL" id="AP005589">
    <property type="protein sequence ID" value="BAD23432.1"/>
    <property type="molecule type" value="Genomic_DNA"/>
</dbReference>
<evidence type="ECO:0000313" key="3">
    <source>
        <dbReference type="Proteomes" id="UP000000763"/>
    </source>
</evidence>
<reference evidence="3" key="1">
    <citation type="journal article" date="2005" name="Nature">
        <title>The map-based sequence of the rice genome.</title>
        <authorList>
            <consortium name="International rice genome sequencing project (IRGSP)"/>
            <person name="Matsumoto T."/>
            <person name="Wu J."/>
            <person name="Kanamori H."/>
            <person name="Katayose Y."/>
            <person name="Fujisawa M."/>
            <person name="Namiki N."/>
            <person name="Mizuno H."/>
            <person name="Yamamoto K."/>
            <person name="Antonio B.A."/>
            <person name="Baba T."/>
            <person name="Sakata K."/>
            <person name="Nagamura Y."/>
            <person name="Aoki H."/>
            <person name="Arikawa K."/>
            <person name="Arita K."/>
            <person name="Bito T."/>
            <person name="Chiden Y."/>
            <person name="Fujitsuka N."/>
            <person name="Fukunaka R."/>
            <person name="Hamada M."/>
            <person name="Harada C."/>
            <person name="Hayashi A."/>
            <person name="Hijishita S."/>
            <person name="Honda M."/>
            <person name="Hosokawa S."/>
            <person name="Ichikawa Y."/>
            <person name="Idonuma A."/>
            <person name="Iijima M."/>
            <person name="Ikeda M."/>
            <person name="Ikeno M."/>
            <person name="Ito K."/>
            <person name="Ito S."/>
            <person name="Ito T."/>
            <person name="Ito Y."/>
            <person name="Ito Y."/>
            <person name="Iwabuchi A."/>
            <person name="Kamiya K."/>
            <person name="Karasawa W."/>
            <person name="Kurita K."/>
            <person name="Katagiri S."/>
            <person name="Kikuta A."/>
            <person name="Kobayashi H."/>
            <person name="Kobayashi N."/>
            <person name="Machita K."/>
            <person name="Maehara T."/>
            <person name="Masukawa M."/>
            <person name="Mizubayashi T."/>
            <person name="Mukai Y."/>
            <person name="Nagasaki H."/>
            <person name="Nagata Y."/>
            <person name="Naito S."/>
            <person name="Nakashima M."/>
            <person name="Nakama Y."/>
            <person name="Nakamichi Y."/>
            <person name="Nakamura M."/>
            <person name="Meguro A."/>
            <person name="Negishi M."/>
            <person name="Ohta I."/>
            <person name="Ohta T."/>
            <person name="Okamoto M."/>
            <person name="Ono N."/>
            <person name="Saji S."/>
            <person name="Sakaguchi M."/>
            <person name="Sakai K."/>
            <person name="Shibata M."/>
            <person name="Shimokawa T."/>
            <person name="Song J."/>
            <person name="Takazaki Y."/>
            <person name="Terasawa K."/>
            <person name="Tsugane M."/>
            <person name="Tsuji K."/>
            <person name="Ueda S."/>
            <person name="Waki K."/>
            <person name="Yamagata H."/>
            <person name="Yamamoto M."/>
            <person name="Yamamoto S."/>
            <person name="Yamane H."/>
            <person name="Yoshiki S."/>
            <person name="Yoshihara R."/>
            <person name="Yukawa K."/>
            <person name="Zhong H."/>
            <person name="Yano M."/>
            <person name="Yuan Q."/>
            <person name="Ouyang S."/>
            <person name="Liu J."/>
            <person name="Jones K.M."/>
            <person name="Gansberger K."/>
            <person name="Moffat K."/>
            <person name="Hill J."/>
            <person name="Bera J."/>
            <person name="Fadrosh D."/>
            <person name="Jin S."/>
            <person name="Johri S."/>
            <person name="Kim M."/>
            <person name="Overton L."/>
            <person name="Reardon M."/>
            <person name="Tsitrin T."/>
            <person name="Vuong H."/>
            <person name="Weaver B."/>
            <person name="Ciecko A."/>
            <person name="Tallon L."/>
            <person name="Jackson J."/>
            <person name="Pai G."/>
            <person name="Aken S.V."/>
            <person name="Utterback T."/>
            <person name="Reidmuller S."/>
            <person name="Feldblyum T."/>
            <person name="Hsiao J."/>
            <person name="Zismann V."/>
            <person name="Iobst S."/>
            <person name="de Vazeille A.R."/>
            <person name="Buell C.R."/>
            <person name="Ying K."/>
            <person name="Li Y."/>
            <person name="Lu T."/>
            <person name="Huang Y."/>
            <person name="Zhao Q."/>
            <person name="Feng Q."/>
            <person name="Zhang L."/>
            <person name="Zhu J."/>
            <person name="Weng Q."/>
            <person name="Mu J."/>
            <person name="Lu Y."/>
            <person name="Fan D."/>
            <person name="Liu Y."/>
            <person name="Guan J."/>
            <person name="Zhang Y."/>
            <person name="Yu S."/>
            <person name="Liu X."/>
            <person name="Zhang Y."/>
            <person name="Hong G."/>
            <person name="Han B."/>
            <person name="Choisne N."/>
            <person name="Demange N."/>
            <person name="Orjeda G."/>
            <person name="Samain S."/>
            <person name="Cattolico L."/>
            <person name="Pelletier E."/>
            <person name="Couloux A."/>
            <person name="Segurens B."/>
            <person name="Wincker P."/>
            <person name="D'Hont A."/>
            <person name="Scarpelli C."/>
            <person name="Weissenbach J."/>
            <person name="Salanoubat M."/>
            <person name="Quetier F."/>
            <person name="Yu Y."/>
            <person name="Kim H.R."/>
            <person name="Rambo T."/>
            <person name="Currie J."/>
            <person name="Collura K."/>
            <person name="Luo M."/>
            <person name="Yang T."/>
            <person name="Ammiraju J.S.S."/>
            <person name="Engler F."/>
            <person name="Soderlund C."/>
            <person name="Wing R.A."/>
            <person name="Palmer L.E."/>
            <person name="de la Bastide M."/>
            <person name="Spiegel L."/>
            <person name="Nascimento L."/>
            <person name="Zutavern T."/>
            <person name="O'Shaughnessy A."/>
            <person name="Dike S."/>
            <person name="Dedhia N."/>
            <person name="Preston R."/>
            <person name="Balija V."/>
            <person name="McCombie W.R."/>
            <person name="Chow T."/>
            <person name="Chen H."/>
            <person name="Chung M."/>
            <person name="Chen C."/>
            <person name="Shaw J."/>
            <person name="Wu H."/>
            <person name="Hsiao K."/>
            <person name="Chao Y."/>
            <person name="Chu M."/>
            <person name="Cheng C."/>
            <person name="Hour A."/>
            <person name="Lee P."/>
            <person name="Lin S."/>
            <person name="Lin Y."/>
            <person name="Liou J."/>
            <person name="Liu S."/>
            <person name="Hsing Y."/>
            <person name="Raghuvanshi S."/>
            <person name="Mohanty A."/>
            <person name="Bharti A.K."/>
            <person name="Gaur A."/>
            <person name="Gupta V."/>
            <person name="Kumar D."/>
            <person name="Ravi V."/>
            <person name="Vij S."/>
            <person name="Kapur A."/>
            <person name="Khurana P."/>
            <person name="Khurana P."/>
            <person name="Khurana J.P."/>
            <person name="Tyagi A.K."/>
            <person name="Gaikwad K."/>
            <person name="Singh A."/>
            <person name="Dalal V."/>
            <person name="Srivastava S."/>
            <person name="Dixit A."/>
            <person name="Pal A.K."/>
            <person name="Ghazi I.A."/>
            <person name="Yadav M."/>
            <person name="Pandit A."/>
            <person name="Bhargava A."/>
            <person name="Sureshbabu K."/>
            <person name="Batra K."/>
            <person name="Sharma T.R."/>
            <person name="Mohapatra T."/>
            <person name="Singh N.K."/>
            <person name="Messing J."/>
            <person name="Nelson A.B."/>
            <person name="Fuks G."/>
            <person name="Kavchok S."/>
            <person name="Keizer G."/>
            <person name="Linton E."/>
            <person name="Llaca V."/>
            <person name="Song R."/>
            <person name="Tanyolac B."/>
            <person name="Young S."/>
            <person name="Ho-Il K."/>
            <person name="Hahn J.H."/>
            <person name="Sangsakoo G."/>
            <person name="Vanavichit A."/>
            <person name="de Mattos Luiz.A.T."/>
            <person name="Zimmer P.D."/>
            <person name="Malone G."/>
            <person name="Dellagostin O."/>
            <person name="de Oliveira A.C."/>
            <person name="Bevan M."/>
            <person name="Bancroft I."/>
            <person name="Minx P."/>
            <person name="Cordum H."/>
            <person name="Wilson R."/>
            <person name="Cheng Z."/>
            <person name="Jin W."/>
            <person name="Jiang J."/>
            <person name="Leong S.A."/>
            <person name="Iwama H."/>
            <person name="Gojobori T."/>
            <person name="Itoh T."/>
            <person name="Niimura Y."/>
            <person name="Fujii Y."/>
            <person name="Habara T."/>
            <person name="Sakai H."/>
            <person name="Sato Y."/>
            <person name="Wilson G."/>
            <person name="Kumar K."/>
            <person name="McCouch S."/>
            <person name="Juretic N."/>
            <person name="Hoen D."/>
            <person name="Wright S."/>
            <person name="Bruskiewich R."/>
            <person name="Bureau T."/>
            <person name="Miyao A."/>
            <person name="Hirochika H."/>
            <person name="Nishikawa T."/>
            <person name="Kadowaki K."/>
            <person name="Sugiura M."/>
            <person name="Burr B."/>
            <person name="Sasaki T."/>
        </authorList>
    </citation>
    <scope>NUCLEOTIDE SEQUENCE [LARGE SCALE GENOMIC DNA]</scope>
    <source>
        <strain evidence="3">cv. Nipponbare</strain>
    </source>
</reference>
<accession>Q6K409</accession>
<feature type="compositionally biased region" description="Polar residues" evidence="1">
    <location>
        <begin position="108"/>
        <end position="117"/>
    </location>
</feature>
<reference evidence="3" key="2">
    <citation type="journal article" date="2008" name="Nucleic Acids Res.">
        <title>The rice annotation project database (RAP-DB): 2008 update.</title>
        <authorList>
            <consortium name="The rice annotation project (RAP)"/>
        </authorList>
    </citation>
    <scope>GENOME REANNOTATION</scope>
    <source>
        <strain evidence="3">cv. Nipponbare</strain>
    </source>
</reference>
<dbReference type="Proteomes" id="UP000000763">
    <property type="component" value="Chromosome 9"/>
</dbReference>
<name>Q6K409_ORYSJ</name>
<sequence>MECIPRTIQLQYSPPLGPTRWRCPPIPHATRARARTQHRIAVSRHPPCRAVGDRARHVALAPRPQCALSASTSTTWLAAPPLTKERRTDDSSSSSSSSCNRLLDPLPSSYTASSSRALTPRRRHCRIPPPPSSSPRI</sequence>
<feature type="region of interest" description="Disordered" evidence="1">
    <location>
        <begin position="77"/>
        <end position="137"/>
    </location>
</feature>
<evidence type="ECO:0000256" key="1">
    <source>
        <dbReference type="SAM" id="MobiDB-lite"/>
    </source>
</evidence>
<gene>
    <name evidence="2" type="primary">P0523B07.36</name>
</gene>